<proteinExistence type="predicted"/>
<evidence type="ECO:0000256" key="6">
    <source>
        <dbReference type="ARBA" id="ARBA00023004"/>
    </source>
</evidence>
<protein>
    <submittedName>
        <fullName evidence="10">ATP-dependent DNA helicase DinG</fullName>
    </submittedName>
</protein>
<dbReference type="GO" id="GO:0016818">
    <property type="term" value="F:hydrolase activity, acting on acid anhydrides, in phosphorus-containing anhydrides"/>
    <property type="evidence" value="ECO:0007669"/>
    <property type="project" value="InterPro"/>
</dbReference>
<dbReference type="InterPro" id="IPR010614">
    <property type="entry name" value="RAD3-like_helicase_DEAD"/>
</dbReference>
<evidence type="ECO:0000256" key="2">
    <source>
        <dbReference type="ARBA" id="ARBA00022741"/>
    </source>
</evidence>
<dbReference type="SUPFAM" id="SSF52540">
    <property type="entry name" value="P-loop containing nucleoside triphosphate hydrolases"/>
    <property type="match status" value="1"/>
</dbReference>
<dbReference type="NCBIfam" id="NF008729">
    <property type="entry name" value="PRK11747.1"/>
    <property type="match status" value="1"/>
</dbReference>
<name>A0A3N1PTU3_9GAMM</name>
<keyword evidence="2" id="KW-0547">Nucleotide-binding</keyword>
<keyword evidence="6" id="KW-0408">Iron</keyword>
<dbReference type="PROSITE" id="PS51193">
    <property type="entry name" value="HELICASE_ATP_BIND_2"/>
    <property type="match status" value="1"/>
</dbReference>
<reference evidence="10 11" key="1">
    <citation type="submission" date="2018-11" db="EMBL/GenBank/DDBJ databases">
        <title>Genomic Encyclopedia of Type Strains, Phase IV (KMG-IV): sequencing the most valuable type-strain genomes for metagenomic binning, comparative biology and taxonomic classification.</title>
        <authorList>
            <person name="Goeker M."/>
        </authorList>
    </citation>
    <scope>NUCLEOTIDE SEQUENCE [LARGE SCALE GENOMIC DNA]</scope>
    <source>
        <strain evidence="10 11">DSM 21945</strain>
    </source>
</reference>
<evidence type="ECO:0000256" key="4">
    <source>
        <dbReference type="ARBA" id="ARBA00022806"/>
    </source>
</evidence>
<keyword evidence="11" id="KW-1185">Reference proteome</keyword>
<dbReference type="GO" id="GO:0051539">
    <property type="term" value="F:4 iron, 4 sulfur cluster binding"/>
    <property type="evidence" value="ECO:0007669"/>
    <property type="project" value="TreeGrafter"/>
</dbReference>
<dbReference type="GO" id="GO:0003677">
    <property type="term" value="F:DNA binding"/>
    <property type="evidence" value="ECO:0007669"/>
    <property type="project" value="InterPro"/>
</dbReference>
<dbReference type="AlphaFoldDB" id="A0A3N1PTU3"/>
<accession>A0A3N1PTU3</accession>
<dbReference type="GO" id="GO:0005524">
    <property type="term" value="F:ATP binding"/>
    <property type="evidence" value="ECO:0007669"/>
    <property type="project" value="UniProtKB-KW"/>
</dbReference>
<dbReference type="Pfam" id="PF13307">
    <property type="entry name" value="Helicase_C_2"/>
    <property type="match status" value="1"/>
</dbReference>
<keyword evidence="4 10" id="KW-0347">Helicase</keyword>
<dbReference type="STRING" id="584787.GCA_001247655_00429"/>
<keyword evidence="7" id="KW-0411">Iron-sulfur</keyword>
<evidence type="ECO:0000256" key="1">
    <source>
        <dbReference type="ARBA" id="ARBA00022723"/>
    </source>
</evidence>
<keyword evidence="3" id="KW-0378">Hydrolase</keyword>
<comment type="caution">
    <text evidence="10">The sequence shown here is derived from an EMBL/GenBank/DDBJ whole genome shotgun (WGS) entry which is preliminary data.</text>
</comment>
<dbReference type="GO" id="GO:0009432">
    <property type="term" value="P:SOS response"/>
    <property type="evidence" value="ECO:0007669"/>
    <property type="project" value="TreeGrafter"/>
</dbReference>
<evidence type="ECO:0000313" key="10">
    <source>
        <dbReference type="EMBL" id="ROQ30160.1"/>
    </source>
</evidence>
<keyword evidence="8" id="KW-0413">Isomerase</keyword>
<keyword evidence="1" id="KW-0479">Metal-binding</keyword>
<dbReference type="InterPro" id="IPR045028">
    <property type="entry name" value="DinG/Rad3-like"/>
</dbReference>
<dbReference type="EMBL" id="RJUL01000002">
    <property type="protein sequence ID" value="ROQ30160.1"/>
    <property type="molecule type" value="Genomic_DNA"/>
</dbReference>
<dbReference type="Proteomes" id="UP000268033">
    <property type="component" value="Unassembled WGS sequence"/>
</dbReference>
<organism evidence="10 11">
    <name type="scientific">Gallaecimonas pentaromativorans</name>
    <dbReference type="NCBI Taxonomy" id="584787"/>
    <lineage>
        <taxon>Bacteria</taxon>
        <taxon>Pseudomonadati</taxon>
        <taxon>Pseudomonadota</taxon>
        <taxon>Gammaproteobacteria</taxon>
        <taxon>Enterobacterales</taxon>
        <taxon>Gallaecimonadaceae</taxon>
        <taxon>Gallaecimonas</taxon>
    </lineage>
</organism>
<feature type="domain" description="Helicase ATP-binding" evidence="9">
    <location>
        <begin position="16"/>
        <end position="290"/>
    </location>
</feature>
<keyword evidence="5" id="KW-0067">ATP-binding</keyword>
<evidence type="ECO:0000256" key="3">
    <source>
        <dbReference type="ARBA" id="ARBA00022801"/>
    </source>
</evidence>
<sequence>MLSDKTKTEIQRLYRTLGEQSPGFRPRKGQQQLIAEVAKTLGGEYHRQQRLLMAEAGTGVGKSLGYLIGALPVARHHKRKVVVATATVALQEQLIKKDIHQLVKAGLKVEARLLKGRQRYCCLHKLQSASSAADLFNGADLYQKLLHSYATGKWDGDRDSWPKVIPQEQWRNLESDRLSCSGAGHRDCPYWKVRDKPEQVDLWVVNHHVLLTDLAQGGGTLLPDPDNTFYIIDEAHHLAESARSFLEQHSRLLADKDWLTRLPGWLDELQGFVKKDSLVGPSMVVQDTAQELAGGQQSVYQWLGRQRFFDEPQYRFPEGRLPKWLKHVAEDQHAAAQKLNGKLQQVLALIDSDSTPKLLPLQEQLLTAMEGAERLQKLWGALAADQTIPWAKWLERTDKDIILSAAPIEVANELKYKLWEPCAGAVLVSATLQSHQGFSHAARELGLGKMEGCQYKVLPSPFDYPNQGRLVIPAMKTDPSDSAFTDELAEVLPQWLPANEASLVLFASYWQMEAVVKKLEGRLPIAPLVQGRENRQAMLDAHALRVKNGQGSILFGTGALAEGLDLKGELLTNLIITKLPFAVPDDPVSQAQAEYIEAKGGNAFMSLALPQVARRLVQAAGRLLRSETDHGTIVLLDRRLVTRRYGAQLLNALPPFRREITR</sequence>
<dbReference type="InterPro" id="IPR027417">
    <property type="entry name" value="P-loop_NTPase"/>
</dbReference>
<dbReference type="GO" id="GO:0046872">
    <property type="term" value="F:metal ion binding"/>
    <property type="evidence" value="ECO:0007669"/>
    <property type="project" value="UniProtKB-KW"/>
</dbReference>
<evidence type="ECO:0000313" key="11">
    <source>
        <dbReference type="Proteomes" id="UP000268033"/>
    </source>
</evidence>
<dbReference type="SMART" id="SM00491">
    <property type="entry name" value="HELICc2"/>
    <property type="match status" value="1"/>
</dbReference>
<dbReference type="RefSeq" id="WP_170164035.1">
    <property type="nucleotide sequence ID" value="NZ_RJUL01000002.1"/>
</dbReference>
<dbReference type="GO" id="GO:0003678">
    <property type="term" value="F:DNA helicase activity"/>
    <property type="evidence" value="ECO:0007669"/>
    <property type="project" value="InterPro"/>
</dbReference>
<gene>
    <name evidence="10" type="ORF">EDC28_102553</name>
</gene>
<dbReference type="PANTHER" id="PTHR11472:SF59">
    <property type="entry name" value="ATP-DEPENDENT DNA HELICASE DING"/>
    <property type="match status" value="1"/>
</dbReference>
<dbReference type="InterPro" id="IPR014013">
    <property type="entry name" value="Helic_SF1/SF2_ATP-bd_DinG/Rad3"/>
</dbReference>
<evidence type="ECO:0000256" key="8">
    <source>
        <dbReference type="ARBA" id="ARBA00023235"/>
    </source>
</evidence>
<dbReference type="GO" id="GO:0006281">
    <property type="term" value="P:DNA repair"/>
    <property type="evidence" value="ECO:0007669"/>
    <property type="project" value="TreeGrafter"/>
</dbReference>
<evidence type="ECO:0000256" key="7">
    <source>
        <dbReference type="ARBA" id="ARBA00023014"/>
    </source>
</evidence>
<dbReference type="Pfam" id="PF06733">
    <property type="entry name" value="DEAD_2"/>
    <property type="match status" value="1"/>
</dbReference>
<evidence type="ECO:0000256" key="5">
    <source>
        <dbReference type="ARBA" id="ARBA00022840"/>
    </source>
</evidence>
<dbReference type="GO" id="GO:0033677">
    <property type="term" value="F:DNA/RNA helicase activity"/>
    <property type="evidence" value="ECO:0007669"/>
    <property type="project" value="TreeGrafter"/>
</dbReference>
<evidence type="ECO:0000259" key="9">
    <source>
        <dbReference type="PROSITE" id="PS51193"/>
    </source>
</evidence>
<dbReference type="Gene3D" id="3.40.50.300">
    <property type="entry name" value="P-loop containing nucleotide triphosphate hydrolases"/>
    <property type="match status" value="2"/>
</dbReference>
<dbReference type="InterPro" id="IPR006555">
    <property type="entry name" value="ATP-dep_Helicase_C"/>
</dbReference>
<dbReference type="PANTHER" id="PTHR11472">
    <property type="entry name" value="DNA REPAIR DEAD HELICASE RAD3/XP-D SUBFAMILY MEMBER"/>
    <property type="match status" value="1"/>
</dbReference>